<dbReference type="Proteomes" id="UP001237642">
    <property type="component" value="Unassembled WGS sequence"/>
</dbReference>
<keyword evidence="2" id="KW-0547">Nucleotide-binding</keyword>
<feature type="transmembrane region" description="Helical" evidence="1">
    <location>
        <begin position="28"/>
        <end position="47"/>
    </location>
</feature>
<sequence length="342" mass="38551">MDREDIGSLGFFGIFKQAFFITASAPKIYSHLALSIVVRFFFTFLLADTLISDNKYALVGARMRLQRYSFISDIISSEWTTFWLSNVVYSIMFQFLSLISTSAVVYTTACICTTREVTYKKVMQVVPKVWERVLVTFIWNFMIVFALNVIALLVLILWNATLGPSSIGIMVGANLLLIYLFGFVYIGILSHLGSVISVLEDVYGIQAISKSKKLIKGRTGVCSAIFLILNLCFIGIQVGVVGGDSGCDCWGKLWYGGLRLVLESILILYGLVIQTVIYFICKFDHHENIDNSSLADHLEVSRADYVPFEAQDCSLFLLSYLFFPYFGYFHDCCGKICLILFH</sequence>
<evidence type="ECO:0000313" key="3">
    <source>
        <dbReference type="Proteomes" id="UP001237642"/>
    </source>
</evidence>
<keyword evidence="1" id="KW-0812">Transmembrane</keyword>
<keyword evidence="1" id="KW-0472">Membrane</keyword>
<feature type="transmembrane region" description="Helical" evidence="1">
    <location>
        <begin position="91"/>
        <end position="112"/>
    </location>
</feature>
<keyword evidence="3" id="KW-1185">Reference proteome</keyword>
<evidence type="ECO:0000313" key="2">
    <source>
        <dbReference type="EMBL" id="KAK1371492.1"/>
    </source>
</evidence>
<organism evidence="2 3">
    <name type="scientific">Heracleum sosnowskyi</name>
    <dbReference type="NCBI Taxonomy" id="360622"/>
    <lineage>
        <taxon>Eukaryota</taxon>
        <taxon>Viridiplantae</taxon>
        <taxon>Streptophyta</taxon>
        <taxon>Embryophyta</taxon>
        <taxon>Tracheophyta</taxon>
        <taxon>Spermatophyta</taxon>
        <taxon>Magnoliopsida</taxon>
        <taxon>eudicotyledons</taxon>
        <taxon>Gunneridae</taxon>
        <taxon>Pentapetalae</taxon>
        <taxon>asterids</taxon>
        <taxon>campanulids</taxon>
        <taxon>Apiales</taxon>
        <taxon>Apiaceae</taxon>
        <taxon>Apioideae</taxon>
        <taxon>apioid superclade</taxon>
        <taxon>Tordylieae</taxon>
        <taxon>Tordyliinae</taxon>
        <taxon>Heracleum</taxon>
    </lineage>
</organism>
<gene>
    <name evidence="2" type="ORF">POM88_037584</name>
</gene>
<feature type="transmembrane region" description="Helical" evidence="1">
    <location>
        <begin position="133"/>
        <end position="158"/>
    </location>
</feature>
<comment type="caution">
    <text evidence="2">The sequence shown here is derived from an EMBL/GenBank/DDBJ whole genome shotgun (WGS) entry which is preliminary data.</text>
</comment>
<evidence type="ECO:0000256" key="1">
    <source>
        <dbReference type="SAM" id="Phobius"/>
    </source>
</evidence>
<feature type="transmembrane region" description="Helical" evidence="1">
    <location>
        <begin position="220"/>
        <end position="240"/>
    </location>
</feature>
<proteinExistence type="predicted"/>
<dbReference type="PANTHER" id="PTHR33133">
    <property type="entry name" value="OS08G0107100 PROTEIN-RELATED"/>
    <property type="match status" value="1"/>
</dbReference>
<dbReference type="PANTHER" id="PTHR33133:SF5">
    <property type="entry name" value="OS08G0107100 PROTEIN"/>
    <property type="match status" value="1"/>
</dbReference>
<accession>A0AAD8MFZ9</accession>
<keyword evidence="1" id="KW-1133">Transmembrane helix</keyword>
<dbReference type="GO" id="GO:0005524">
    <property type="term" value="F:ATP binding"/>
    <property type="evidence" value="ECO:0007669"/>
    <property type="project" value="UniProtKB-KW"/>
</dbReference>
<reference evidence="2" key="2">
    <citation type="submission" date="2023-05" db="EMBL/GenBank/DDBJ databases">
        <authorList>
            <person name="Schelkunov M.I."/>
        </authorList>
    </citation>
    <scope>NUCLEOTIDE SEQUENCE</scope>
    <source>
        <strain evidence="2">Hsosn_3</strain>
        <tissue evidence="2">Leaf</tissue>
    </source>
</reference>
<name>A0AAD8MFZ9_9APIA</name>
<keyword evidence="2" id="KW-0067">ATP-binding</keyword>
<feature type="transmembrane region" description="Helical" evidence="1">
    <location>
        <begin position="178"/>
        <end position="199"/>
    </location>
</feature>
<dbReference type="EMBL" id="JAUIZM010000008">
    <property type="protein sequence ID" value="KAK1371492.1"/>
    <property type="molecule type" value="Genomic_DNA"/>
</dbReference>
<reference evidence="2" key="1">
    <citation type="submission" date="2023-02" db="EMBL/GenBank/DDBJ databases">
        <title>Genome of toxic invasive species Heracleum sosnowskyi carries increased number of genes despite the absence of recent whole-genome duplications.</title>
        <authorList>
            <person name="Schelkunov M."/>
            <person name="Shtratnikova V."/>
            <person name="Makarenko M."/>
            <person name="Klepikova A."/>
            <person name="Omelchenko D."/>
            <person name="Novikova G."/>
            <person name="Obukhova E."/>
            <person name="Bogdanov V."/>
            <person name="Penin A."/>
            <person name="Logacheva M."/>
        </authorList>
    </citation>
    <scope>NUCLEOTIDE SEQUENCE</scope>
    <source>
        <strain evidence="2">Hsosn_3</strain>
        <tissue evidence="2">Leaf</tissue>
    </source>
</reference>
<feature type="transmembrane region" description="Helical" evidence="1">
    <location>
        <begin position="260"/>
        <end position="281"/>
    </location>
</feature>
<dbReference type="AlphaFoldDB" id="A0AAD8MFZ9"/>
<protein>
    <submittedName>
        <fullName evidence="2">ATP-binding cassette sub-family A member like</fullName>
    </submittedName>
</protein>